<keyword evidence="3" id="KW-1185">Reference proteome</keyword>
<organism evidence="2 3">
    <name type="scientific">Prymnesium parvum</name>
    <name type="common">Toxic golden alga</name>
    <dbReference type="NCBI Taxonomy" id="97485"/>
    <lineage>
        <taxon>Eukaryota</taxon>
        <taxon>Haptista</taxon>
        <taxon>Haptophyta</taxon>
        <taxon>Prymnesiophyceae</taxon>
        <taxon>Prymnesiales</taxon>
        <taxon>Prymnesiaceae</taxon>
        <taxon>Prymnesium</taxon>
    </lineage>
</organism>
<evidence type="ECO:0000256" key="1">
    <source>
        <dbReference type="SAM" id="Phobius"/>
    </source>
</evidence>
<comment type="caution">
    <text evidence="2">The sequence shown here is derived from an EMBL/GenBank/DDBJ whole genome shotgun (WGS) entry which is preliminary data.</text>
</comment>
<feature type="transmembrane region" description="Helical" evidence="1">
    <location>
        <begin position="29"/>
        <end position="46"/>
    </location>
</feature>
<evidence type="ECO:0008006" key="4">
    <source>
        <dbReference type="Google" id="ProtNLM"/>
    </source>
</evidence>
<keyword evidence="1" id="KW-0472">Membrane</keyword>
<keyword evidence="1" id="KW-1133">Transmembrane helix</keyword>
<dbReference type="EMBL" id="JBGBPQ010000004">
    <property type="protein sequence ID" value="KAL1525585.1"/>
    <property type="molecule type" value="Genomic_DNA"/>
</dbReference>
<dbReference type="AlphaFoldDB" id="A0AB34JUL2"/>
<protein>
    <recommendedName>
        <fullName evidence="4">DUF218 domain-containing protein</fullName>
    </recommendedName>
</protein>
<accession>A0AB34JUL2</accession>
<evidence type="ECO:0000313" key="2">
    <source>
        <dbReference type="EMBL" id="KAL1525585.1"/>
    </source>
</evidence>
<keyword evidence="1" id="KW-0812">Transmembrane</keyword>
<reference evidence="2 3" key="1">
    <citation type="journal article" date="2024" name="Science">
        <title>Giant polyketide synthase enzymes in the biosynthesis of giant marine polyether toxins.</title>
        <authorList>
            <person name="Fallon T.R."/>
            <person name="Shende V.V."/>
            <person name="Wierzbicki I.H."/>
            <person name="Pendleton A.L."/>
            <person name="Watervoot N.F."/>
            <person name="Auber R.P."/>
            <person name="Gonzalez D.J."/>
            <person name="Wisecaver J.H."/>
            <person name="Moore B.S."/>
        </authorList>
    </citation>
    <scope>NUCLEOTIDE SEQUENCE [LARGE SCALE GENOMIC DNA]</scope>
    <source>
        <strain evidence="2 3">12B1</strain>
    </source>
</reference>
<dbReference type="PANTHER" id="PTHR28110">
    <property type="entry name" value="TRANSMEMBRANE PROTEIN"/>
    <property type="match status" value="1"/>
</dbReference>
<gene>
    <name evidence="2" type="ORF">AB1Y20_020439</name>
</gene>
<dbReference type="InterPro" id="IPR055323">
    <property type="entry name" value="C57A10.07/YOR238W"/>
</dbReference>
<name>A0AB34JUL2_PRYPA</name>
<dbReference type="Proteomes" id="UP001515480">
    <property type="component" value="Unassembled WGS sequence"/>
</dbReference>
<proteinExistence type="predicted"/>
<dbReference type="PANTHER" id="PTHR28110:SF1">
    <property type="entry name" value="TRANSMEMBRANE PROTEIN"/>
    <property type="match status" value="1"/>
</dbReference>
<evidence type="ECO:0000313" key="3">
    <source>
        <dbReference type="Proteomes" id="UP001515480"/>
    </source>
</evidence>
<dbReference type="GO" id="GO:0005737">
    <property type="term" value="C:cytoplasm"/>
    <property type="evidence" value="ECO:0007669"/>
    <property type="project" value="TreeGrafter"/>
</dbReference>
<sequence length="320" mass="36472">MAEEPELGMLPGAGFSRRVALRRQRHRRIALGLGLGLLVGLVPFYIHRQQPSAPPPPPHALPSEWRHARHLIVVAGHAVYMAPSHDASRVRQEGSWYLESYQHGQLDTMLKHIERGVQLAAADNSSLLLFSGGETRRAAGPRSEAMSYWEAADALGWFGSLHVRDRAHLEVQARDSFENLLFAICRFHEISGAYPERITVVSFEFKRWRFEELHRAAVRFPRRRFEYQGIDPPDLSPSVLVGEREHSARPFTYDPYGCRTAGLLDKRSDRNPFRRSVSYPLGCPELSELMAYCGKSIFRDPLPWAEAVDEHDLNTRLRSE</sequence>